<dbReference type="RefSeq" id="WP_207598395.1">
    <property type="nucleotide sequence ID" value="NZ_JAFNJU010000001.1"/>
</dbReference>
<sequence length="129" mass="15645">MELLEIRKDLLKFVQTYYKDSEIRHLDVPKGEIELQFSFTQNERMNILRFFEDNIHIFTEYTEDTRKDIMEISEIFIRFDGDGLYFGKSGFDYTASNAAAYYVLNRYLDEMVEELPGKMNYYKENYLYQ</sequence>
<evidence type="ECO:0000313" key="2">
    <source>
        <dbReference type="Proteomes" id="UP000664218"/>
    </source>
</evidence>
<reference evidence="1" key="1">
    <citation type="submission" date="2021-03" db="EMBL/GenBank/DDBJ databases">
        <title>Proteiniclasticum marinus sp. nov., isolated from tidal flat sediment.</title>
        <authorList>
            <person name="Namirimu T."/>
            <person name="Yang J.-A."/>
            <person name="Yang S.-H."/>
            <person name="Kim Y.-J."/>
            <person name="Kwon K.K."/>
        </authorList>
    </citation>
    <scope>NUCLEOTIDE SEQUENCE</scope>
    <source>
        <strain evidence="1">SCR006</strain>
    </source>
</reference>
<evidence type="ECO:0000313" key="1">
    <source>
        <dbReference type="EMBL" id="MBO1263898.1"/>
    </source>
</evidence>
<dbReference type="AlphaFoldDB" id="A0A939H8F4"/>
<keyword evidence="2" id="KW-1185">Reference proteome</keyword>
<gene>
    <name evidence="1" type="ORF">J3A84_02420</name>
</gene>
<accession>A0A939H8F4</accession>
<name>A0A939H8F4_9CLOT</name>
<organism evidence="1 2">
    <name type="scientific">Proteiniclasticum aestuarii</name>
    <dbReference type="NCBI Taxonomy" id="2817862"/>
    <lineage>
        <taxon>Bacteria</taxon>
        <taxon>Bacillati</taxon>
        <taxon>Bacillota</taxon>
        <taxon>Clostridia</taxon>
        <taxon>Eubacteriales</taxon>
        <taxon>Clostridiaceae</taxon>
        <taxon>Proteiniclasticum</taxon>
    </lineage>
</organism>
<dbReference type="EMBL" id="JAFNJU010000001">
    <property type="protein sequence ID" value="MBO1263898.1"/>
    <property type="molecule type" value="Genomic_DNA"/>
</dbReference>
<dbReference type="Proteomes" id="UP000664218">
    <property type="component" value="Unassembled WGS sequence"/>
</dbReference>
<proteinExistence type="predicted"/>
<comment type="caution">
    <text evidence="1">The sequence shown here is derived from an EMBL/GenBank/DDBJ whole genome shotgun (WGS) entry which is preliminary data.</text>
</comment>
<protein>
    <submittedName>
        <fullName evidence="1">Uncharacterized protein</fullName>
    </submittedName>
</protein>